<sequence>MNIRYVSSTKAADHDTPLLVVPVHKLDAEIS</sequence>
<feature type="non-terminal residue" evidence="1">
    <location>
        <position position="31"/>
    </location>
</feature>
<dbReference type="AlphaFoldDB" id="A0A382X9J4"/>
<name>A0A382X9J4_9ZZZZ</name>
<accession>A0A382X9J4</accession>
<reference evidence="1" key="1">
    <citation type="submission" date="2018-05" db="EMBL/GenBank/DDBJ databases">
        <authorList>
            <person name="Lanie J.A."/>
            <person name="Ng W.-L."/>
            <person name="Kazmierczak K.M."/>
            <person name="Andrzejewski T.M."/>
            <person name="Davidsen T.M."/>
            <person name="Wayne K.J."/>
            <person name="Tettelin H."/>
            <person name="Glass J.I."/>
            <person name="Rusch D."/>
            <person name="Podicherti R."/>
            <person name="Tsui H.-C.T."/>
            <person name="Winkler M.E."/>
        </authorList>
    </citation>
    <scope>NUCLEOTIDE SEQUENCE</scope>
</reference>
<protein>
    <submittedName>
        <fullName evidence="1">Uncharacterized protein</fullName>
    </submittedName>
</protein>
<gene>
    <name evidence="1" type="ORF">METZ01_LOCUS420398</name>
</gene>
<organism evidence="1">
    <name type="scientific">marine metagenome</name>
    <dbReference type="NCBI Taxonomy" id="408172"/>
    <lineage>
        <taxon>unclassified sequences</taxon>
        <taxon>metagenomes</taxon>
        <taxon>ecological metagenomes</taxon>
    </lineage>
</organism>
<dbReference type="EMBL" id="UINC01165894">
    <property type="protein sequence ID" value="SVD67544.1"/>
    <property type="molecule type" value="Genomic_DNA"/>
</dbReference>
<evidence type="ECO:0000313" key="1">
    <source>
        <dbReference type="EMBL" id="SVD67544.1"/>
    </source>
</evidence>
<proteinExistence type="predicted"/>